<accession>A0A6J5Z525</accession>
<feature type="domain" description="Lon N-terminal" evidence="1">
    <location>
        <begin position="8"/>
        <end position="186"/>
    </location>
</feature>
<proteinExistence type="predicted"/>
<dbReference type="SUPFAM" id="SSF88697">
    <property type="entry name" value="PUA domain-like"/>
    <property type="match status" value="1"/>
</dbReference>
<dbReference type="SMART" id="SM00464">
    <property type="entry name" value="LON"/>
    <property type="match status" value="1"/>
</dbReference>
<protein>
    <submittedName>
        <fullName evidence="2">Unannotated protein</fullName>
    </submittedName>
</protein>
<dbReference type="InterPro" id="IPR003111">
    <property type="entry name" value="Lon_prtase_N"/>
</dbReference>
<dbReference type="Pfam" id="PF02190">
    <property type="entry name" value="LON_substr_bdg"/>
    <property type="match status" value="1"/>
</dbReference>
<dbReference type="EMBL" id="CAESAN010000010">
    <property type="protein sequence ID" value="CAB4336498.1"/>
    <property type="molecule type" value="Genomic_DNA"/>
</dbReference>
<gene>
    <name evidence="2" type="ORF">UFOPK3547_00217</name>
</gene>
<dbReference type="InterPro" id="IPR015947">
    <property type="entry name" value="PUA-like_sf"/>
</dbReference>
<dbReference type="AlphaFoldDB" id="A0A6J5Z525"/>
<name>A0A6J5Z525_9ZZZZ</name>
<evidence type="ECO:0000259" key="1">
    <source>
        <dbReference type="SMART" id="SM00464"/>
    </source>
</evidence>
<reference evidence="2" key="1">
    <citation type="submission" date="2020-05" db="EMBL/GenBank/DDBJ databases">
        <authorList>
            <person name="Chiriac C."/>
            <person name="Salcher M."/>
            <person name="Ghai R."/>
            <person name="Kavagutti S V."/>
        </authorList>
    </citation>
    <scope>NUCLEOTIDE SEQUENCE</scope>
</reference>
<dbReference type="PANTHER" id="PTHR46732:SF8">
    <property type="entry name" value="ATP-DEPENDENT PROTEASE LA (LON) DOMAIN PROTEIN"/>
    <property type="match status" value="1"/>
</dbReference>
<organism evidence="2">
    <name type="scientific">freshwater metagenome</name>
    <dbReference type="NCBI Taxonomy" id="449393"/>
    <lineage>
        <taxon>unclassified sequences</taxon>
        <taxon>metagenomes</taxon>
        <taxon>ecological metagenomes</taxon>
    </lineage>
</organism>
<dbReference type="InterPro" id="IPR046336">
    <property type="entry name" value="Lon_prtase_N_sf"/>
</dbReference>
<dbReference type="PANTHER" id="PTHR46732">
    <property type="entry name" value="ATP-DEPENDENT PROTEASE LA (LON) DOMAIN PROTEIN"/>
    <property type="match status" value="1"/>
</dbReference>
<sequence length="210" mass="23772">MTDERVEDFPIFPLGLVALPSETVPLHIFEPRYRTMIAECLDNEREFGIVWTDDDGAHATGCAMEVTEVTERSEDGRMNIITRGTRPFRVVEERHDLPYPAAVVEFLEDGDDAADDFEEVRIEAFEAYAELVEQATDKQLEPEELAAKSAYEMAATVEFGAEAKQGLLDLRSEKKRMKLVAQLLRAAIKRLEFMERAQVRAASNGRVRFG</sequence>
<evidence type="ECO:0000313" key="2">
    <source>
        <dbReference type="EMBL" id="CAB4336498.1"/>
    </source>
</evidence>
<dbReference type="Gene3D" id="2.30.130.40">
    <property type="entry name" value="LON domain-like"/>
    <property type="match status" value="1"/>
</dbReference>